<name>A0A0B2AQ45_9MICC</name>
<dbReference type="GO" id="GO:0003700">
    <property type="term" value="F:DNA-binding transcription factor activity"/>
    <property type="evidence" value="ECO:0007669"/>
    <property type="project" value="InterPro"/>
</dbReference>
<protein>
    <recommendedName>
        <fullName evidence="5">HTH lysR-type domain-containing protein</fullName>
    </recommendedName>
</protein>
<dbReference type="AlphaFoldDB" id="A0A0B2AQ45"/>
<proteinExistence type="inferred from homology"/>
<reference evidence="6 7" key="1">
    <citation type="submission" date="2014-09" db="EMBL/GenBank/DDBJ databases">
        <title>Genome sequence of Sinomonas sp. MUSC 117.</title>
        <authorList>
            <person name="Lee L.-H."/>
        </authorList>
    </citation>
    <scope>NUCLEOTIDE SEQUENCE [LARGE SCALE GENOMIC DNA]</scope>
    <source>
        <strain evidence="6 7">MUSC 117</strain>
    </source>
</reference>
<dbReference type="PANTHER" id="PTHR30346:SF29">
    <property type="entry name" value="LYSR SUBSTRATE-BINDING"/>
    <property type="match status" value="1"/>
</dbReference>
<keyword evidence="7" id="KW-1185">Reference proteome</keyword>
<keyword evidence="2" id="KW-0805">Transcription regulation</keyword>
<dbReference type="InterPro" id="IPR005119">
    <property type="entry name" value="LysR_subst-bd"/>
</dbReference>
<dbReference type="SUPFAM" id="SSF46785">
    <property type="entry name" value="Winged helix' DNA-binding domain"/>
    <property type="match status" value="1"/>
</dbReference>
<dbReference type="Proteomes" id="UP000030982">
    <property type="component" value="Unassembled WGS sequence"/>
</dbReference>
<evidence type="ECO:0000256" key="3">
    <source>
        <dbReference type="ARBA" id="ARBA00023125"/>
    </source>
</evidence>
<dbReference type="GO" id="GO:0003677">
    <property type="term" value="F:DNA binding"/>
    <property type="evidence" value="ECO:0007669"/>
    <property type="project" value="UniProtKB-KW"/>
</dbReference>
<evidence type="ECO:0000256" key="2">
    <source>
        <dbReference type="ARBA" id="ARBA00023015"/>
    </source>
</evidence>
<evidence type="ECO:0000313" key="6">
    <source>
        <dbReference type="EMBL" id="KHL04057.1"/>
    </source>
</evidence>
<dbReference type="InterPro" id="IPR036388">
    <property type="entry name" value="WH-like_DNA-bd_sf"/>
</dbReference>
<evidence type="ECO:0000313" key="7">
    <source>
        <dbReference type="Proteomes" id="UP000030982"/>
    </source>
</evidence>
<dbReference type="Pfam" id="PF03466">
    <property type="entry name" value="LysR_substrate"/>
    <property type="match status" value="1"/>
</dbReference>
<dbReference type="EMBL" id="JTDL01000087">
    <property type="protein sequence ID" value="KHL04057.1"/>
    <property type="molecule type" value="Genomic_DNA"/>
</dbReference>
<dbReference type="InterPro" id="IPR000847">
    <property type="entry name" value="LysR_HTH_N"/>
</dbReference>
<dbReference type="PANTHER" id="PTHR30346">
    <property type="entry name" value="TRANSCRIPTIONAL DUAL REGULATOR HCAR-RELATED"/>
    <property type="match status" value="1"/>
</dbReference>
<dbReference type="OrthoDB" id="4131546at2"/>
<feature type="domain" description="HTH lysR-type" evidence="5">
    <location>
        <begin position="1"/>
        <end position="59"/>
    </location>
</feature>
<evidence type="ECO:0000256" key="4">
    <source>
        <dbReference type="ARBA" id="ARBA00023163"/>
    </source>
</evidence>
<evidence type="ECO:0000256" key="1">
    <source>
        <dbReference type="ARBA" id="ARBA00009437"/>
    </source>
</evidence>
<dbReference type="Pfam" id="PF00126">
    <property type="entry name" value="HTH_1"/>
    <property type="match status" value="1"/>
</dbReference>
<dbReference type="PROSITE" id="PS50931">
    <property type="entry name" value="HTH_LYSR"/>
    <property type="match status" value="1"/>
</dbReference>
<gene>
    <name evidence="6" type="ORF">LK10_07425</name>
</gene>
<sequence length="299" mass="31759">MYSMNRLRILREVSLRGSLAAAAEALGYNPSSVSHQLKLLEGEVGVALLEPVGRGVRLTEEAAILVRHTESILRHLESAEAEIALAQETVRGTVRVASFQTAAHTVIPRALLALRAAHADLHVSVAHIPVELALPAMLARDFDLVLQEEYPGHPLPAVEGAEVTSVGRDPLWLLSPDRDPARRIEDLADREWVMEPTGTQARRWAVAECRNAGFEPNVAHESSDVLLHIRLIAAGLAVGLVPGLALAASSTSGVSAHRLPGAPARRIAVAVRRGGGHSPGIDAVRQAIGRATAEQLAGA</sequence>
<dbReference type="Gene3D" id="1.10.10.10">
    <property type="entry name" value="Winged helix-like DNA-binding domain superfamily/Winged helix DNA-binding domain"/>
    <property type="match status" value="1"/>
</dbReference>
<dbReference type="GO" id="GO:0032993">
    <property type="term" value="C:protein-DNA complex"/>
    <property type="evidence" value="ECO:0007669"/>
    <property type="project" value="TreeGrafter"/>
</dbReference>
<comment type="similarity">
    <text evidence="1">Belongs to the LysR transcriptional regulatory family.</text>
</comment>
<comment type="caution">
    <text evidence="6">The sequence shown here is derived from an EMBL/GenBank/DDBJ whole genome shotgun (WGS) entry which is preliminary data.</text>
</comment>
<organism evidence="6 7">
    <name type="scientific">Sinomonas humi</name>
    <dbReference type="NCBI Taxonomy" id="1338436"/>
    <lineage>
        <taxon>Bacteria</taxon>
        <taxon>Bacillati</taxon>
        <taxon>Actinomycetota</taxon>
        <taxon>Actinomycetes</taxon>
        <taxon>Micrococcales</taxon>
        <taxon>Micrococcaceae</taxon>
        <taxon>Sinomonas</taxon>
    </lineage>
</organism>
<dbReference type="Gene3D" id="3.40.190.10">
    <property type="entry name" value="Periplasmic binding protein-like II"/>
    <property type="match status" value="2"/>
</dbReference>
<keyword evidence="3" id="KW-0238">DNA-binding</keyword>
<dbReference type="STRING" id="1338436.LK10_07425"/>
<evidence type="ECO:0000259" key="5">
    <source>
        <dbReference type="PROSITE" id="PS50931"/>
    </source>
</evidence>
<dbReference type="InterPro" id="IPR036390">
    <property type="entry name" value="WH_DNA-bd_sf"/>
</dbReference>
<keyword evidence="4" id="KW-0804">Transcription</keyword>
<dbReference type="SUPFAM" id="SSF53850">
    <property type="entry name" value="Periplasmic binding protein-like II"/>
    <property type="match status" value="1"/>
</dbReference>
<accession>A0A0B2AQ45</accession>